<dbReference type="EMBL" id="VSDQ01000718">
    <property type="protein sequence ID" value="TYA71423.1"/>
    <property type="molecule type" value="Genomic_DNA"/>
</dbReference>
<dbReference type="CDD" id="cd11615">
    <property type="entry name" value="SAF_NeuB_like"/>
    <property type="match status" value="1"/>
</dbReference>
<dbReference type="Pfam" id="PF03102">
    <property type="entry name" value="NeuB"/>
    <property type="match status" value="1"/>
</dbReference>
<evidence type="ECO:0000313" key="3">
    <source>
        <dbReference type="Proteomes" id="UP000323930"/>
    </source>
</evidence>
<dbReference type="InterPro" id="IPR036732">
    <property type="entry name" value="AFP_Neu5c_C_sf"/>
</dbReference>
<dbReference type="PROSITE" id="PS50844">
    <property type="entry name" value="AFP_LIKE"/>
    <property type="match status" value="1"/>
</dbReference>
<accession>A0A5D0HJ56</accession>
<dbReference type="InterPro" id="IPR013785">
    <property type="entry name" value="Aldolase_TIM"/>
</dbReference>
<dbReference type="SUPFAM" id="SSF51269">
    <property type="entry name" value="AFP III-like domain"/>
    <property type="match status" value="1"/>
</dbReference>
<dbReference type="Gene3D" id="3.20.20.70">
    <property type="entry name" value="Aldolase class I"/>
    <property type="match status" value="1"/>
</dbReference>
<dbReference type="RefSeq" id="WP_148544408.1">
    <property type="nucleotide sequence ID" value="NZ_VSDQ01000718.1"/>
</dbReference>
<sequence>MKVKIIAEIAQAHDGSLGMAHSYIDALAKTGVNTIKFQTHIADAESSIYEPFRVKFSKQDKTRFDYWKRMEFTLSQWHELKQHCDDVGLEFMSSPFSNAAVDVLEEVGVSSYKIGSGEVNNLLLLEKIAQTGKPIILSSGMSSYKELDEAVNFLTSKGANFSILQCTTSYPTLPEEYGLNVISELKERYNVPVGFSDHSAQIGTGITAVAMGAEILEFHAVFNKEMFGPDVSSSLTMPEIALLVKSVRNFEQALNNPIDKSDNSEFKDLKAIFEKSLAINKNLDKGHIIEFSDLEAKKPANKGISASKFQDVIGKETTRVIKQWEFLNIEDIK</sequence>
<dbReference type="Gene3D" id="3.90.1210.10">
    <property type="entry name" value="Antifreeze-like/N-acetylneuraminic acid synthase C-terminal domain"/>
    <property type="match status" value="1"/>
</dbReference>
<evidence type="ECO:0000259" key="1">
    <source>
        <dbReference type="PROSITE" id="PS50844"/>
    </source>
</evidence>
<dbReference type="InterPro" id="IPR006190">
    <property type="entry name" value="SAF_AFP_Neu5Ac"/>
</dbReference>
<reference evidence="2 3" key="1">
    <citation type="submission" date="2019-08" db="EMBL/GenBank/DDBJ databases">
        <title>Seonamhaeicola sediminis sp. nov., isolated from marine sediment.</title>
        <authorList>
            <person name="Cao W.R."/>
        </authorList>
    </citation>
    <scope>NUCLEOTIDE SEQUENCE [LARGE SCALE GENOMIC DNA]</scope>
    <source>
        <strain evidence="2 3">B011</strain>
    </source>
</reference>
<dbReference type="InterPro" id="IPR051690">
    <property type="entry name" value="PseI-like"/>
</dbReference>
<protein>
    <submittedName>
        <fullName evidence="2">N-acetylneuraminate synthase</fullName>
    </submittedName>
</protein>
<dbReference type="PANTHER" id="PTHR42966:SF1">
    <property type="entry name" value="SIALIC ACID SYNTHASE"/>
    <property type="match status" value="1"/>
</dbReference>
<dbReference type="InterPro" id="IPR013132">
    <property type="entry name" value="PseI/NeuA/B-like_N"/>
</dbReference>
<feature type="domain" description="AFP-like" evidence="1">
    <location>
        <begin position="276"/>
        <end position="333"/>
    </location>
</feature>
<dbReference type="GO" id="GO:0016051">
    <property type="term" value="P:carbohydrate biosynthetic process"/>
    <property type="evidence" value="ECO:0007669"/>
    <property type="project" value="InterPro"/>
</dbReference>
<dbReference type="AlphaFoldDB" id="A0A5D0HJ56"/>
<comment type="caution">
    <text evidence="2">The sequence shown here is derived from an EMBL/GenBank/DDBJ whole genome shotgun (WGS) entry which is preliminary data.</text>
</comment>
<dbReference type="PANTHER" id="PTHR42966">
    <property type="entry name" value="N-ACETYLNEURAMINATE SYNTHASE"/>
    <property type="match status" value="1"/>
</dbReference>
<name>A0A5D0HJ56_9FLAO</name>
<dbReference type="GO" id="GO:0047444">
    <property type="term" value="F:N-acylneuraminate-9-phosphate synthase activity"/>
    <property type="evidence" value="ECO:0007669"/>
    <property type="project" value="TreeGrafter"/>
</dbReference>
<dbReference type="InterPro" id="IPR057736">
    <property type="entry name" value="SAF_PseI/NeuA/NeuB"/>
</dbReference>
<gene>
    <name evidence="2" type="ORF">FUA24_17720</name>
</gene>
<proteinExistence type="predicted"/>
<evidence type="ECO:0000313" key="2">
    <source>
        <dbReference type="EMBL" id="TYA71423.1"/>
    </source>
</evidence>
<dbReference type="Proteomes" id="UP000323930">
    <property type="component" value="Unassembled WGS sequence"/>
</dbReference>
<keyword evidence="3" id="KW-1185">Reference proteome</keyword>
<organism evidence="2 3">
    <name type="scientific">Seonamhaeicola marinus</name>
    <dbReference type="NCBI Taxonomy" id="1912246"/>
    <lineage>
        <taxon>Bacteria</taxon>
        <taxon>Pseudomonadati</taxon>
        <taxon>Bacteroidota</taxon>
        <taxon>Flavobacteriia</taxon>
        <taxon>Flavobacteriales</taxon>
        <taxon>Flavobacteriaceae</taxon>
    </lineage>
</organism>
<dbReference type="OrthoDB" id="9814210at2"/>
<dbReference type="SUPFAM" id="SSF51569">
    <property type="entry name" value="Aldolase"/>
    <property type="match status" value="1"/>
</dbReference>